<keyword evidence="2" id="KW-1185">Reference proteome</keyword>
<proteinExistence type="predicted"/>
<dbReference type="RefSeq" id="WP_204695321.1">
    <property type="nucleotide sequence ID" value="NZ_JAFBEC010000001.1"/>
</dbReference>
<organism evidence="1 2">
    <name type="scientific">Geomicrobium sediminis</name>
    <dbReference type="NCBI Taxonomy" id="1347788"/>
    <lineage>
        <taxon>Bacteria</taxon>
        <taxon>Bacillati</taxon>
        <taxon>Bacillota</taxon>
        <taxon>Bacilli</taxon>
        <taxon>Bacillales</taxon>
        <taxon>Geomicrobium</taxon>
    </lineage>
</organism>
<comment type="caution">
    <text evidence="1">The sequence shown here is derived from an EMBL/GenBank/DDBJ whole genome shotgun (WGS) entry which is preliminary data.</text>
</comment>
<accession>A0ABS2P6V6</accession>
<dbReference type="Proteomes" id="UP000741863">
    <property type="component" value="Unassembled WGS sequence"/>
</dbReference>
<protein>
    <submittedName>
        <fullName evidence="1">Uncharacterized protein</fullName>
    </submittedName>
</protein>
<evidence type="ECO:0000313" key="1">
    <source>
        <dbReference type="EMBL" id="MBM7631132.1"/>
    </source>
</evidence>
<name>A0ABS2P6V6_9BACL</name>
<reference evidence="1 2" key="1">
    <citation type="submission" date="2021-01" db="EMBL/GenBank/DDBJ databases">
        <title>Genomic Encyclopedia of Type Strains, Phase IV (KMG-IV): sequencing the most valuable type-strain genomes for metagenomic binning, comparative biology and taxonomic classification.</title>
        <authorList>
            <person name="Goeker M."/>
        </authorList>
    </citation>
    <scope>NUCLEOTIDE SEQUENCE [LARGE SCALE GENOMIC DNA]</scope>
    <source>
        <strain evidence="1 2">DSM 25540</strain>
    </source>
</reference>
<gene>
    <name evidence="1" type="ORF">JOD17_000223</name>
</gene>
<sequence>MKERKEINHQNNLKQPSQEALYQALHFIYTQAYPRILREEQIRDDVDQK</sequence>
<dbReference type="EMBL" id="JAFBEC010000001">
    <property type="protein sequence ID" value="MBM7631132.1"/>
    <property type="molecule type" value="Genomic_DNA"/>
</dbReference>
<evidence type="ECO:0000313" key="2">
    <source>
        <dbReference type="Proteomes" id="UP000741863"/>
    </source>
</evidence>